<dbReference type="InterPro" id="IPR036774">
    <property type="entry name" value="ERV/ALR_sulphydryl_oxid_sf"/>
</dbReference>
<dbReference type="Proteomes" id="UP001605036">
    <property type="component" value="Unassembled WGS sequence"/>
</dbReference>
<dbReference type="PANTHER" id="PTHR12645">
    <property type="entry name" value="ALR/ERV"/>
    <property type="match status" value="1"/>
</dbReference>
<evidence type="ECO:0000256" key="7">
    <source>
        <dbReference type="ARBA" id="ARBA00054445"/>
    </source>
</evidence>
<dbReference type="Gene3D" id="1.20.120.310">
    <property type="entry name" value="ERV/ALR sulfhydryl oxidase domain"/>
    <property type="match status" value="1"/>
</dbReference>
<dbReference type="SUPFAM" id="SSF69000">
    <property type="entry name" value="FAD-dependent thiol oxidase"/>
    <property type="match status" value="1"/>
</dbReference>
<keyword evidence="11" id="KW-1185">Reference proteome</keyword>
<evidence type="ECO:0000256" key="1">
    <source>
        <dbReference type="ARBA" id="ARBA00001974"/>
    </source>
</evidence>
<evidence type="ECO:0000259" key="9">
    <source>
        <dbReference type="PROSITE" id="PS51324"/>
    </source>
</evidence>
<comment type="caution">
    <text evidence="10">The sequence shown here is derived from an EMBL/GenBank/DDBJ whole genome shotgun (WGS) entry which is preliminary data.</text>
</comment>
<keyword evidence="5" id="KW-1015">Disulfide bond</keyword>
<evidence type="ECO:0000256" key="6">
    <source>
        <dbReference type="ARBA" id="ARBA00052964"/>
    </source>
</evidence>
<comment type="function">
    <text evidence="7">FAD-dependent sulfhydryl oxidase that catalyzes disulfide bond formation. Oxidizes thioredoxin in vitro. Required for the import and folding of small cysteine-containing proteins in the mitochondrial intermembrane space, and can act independently of the oxidoreductase MIA40. Can oxidize the cytochrome c oxidase assembly protein COX19, a typical substrate of MIA40.</text>
</comment>
<comment type="catalytic activity">
    <reaction evidence="6">
        <text>2 R'C(R)SH + O2 = R'C(R)S-S(R)CR' + H2O2</text>
        <dbReference type="Rhea" id="RHEA:17357"/>
        <dbReference type="ChEBI" id="CHEBI:15379"/>
        <dbReference type="ChEBI" id="CHEBI:16240"/>
        <dbReference type="ChEBI" id="CHEBI:16520"/>
        <dbReference type="ChEBI" id="CHEBI:17412"/>
        <dbReference type="EC" id="1.8.3.2"/>
    </reaction>
    <physiologicalReaction direction="left-to-right" evidence="6">
        <dbReference type="Rhea" id="RHEA:17358"/>
    </physiologicalReaction>
</comment>
<name>A0ABD1ZLB0_9MARC</name>
<dbReference type="InterPro" id="IPR017905">
    <property type="entry name" value="ERV/ALR_sulphydryl_oxidase"/>
</dbReference>
<dbReference type="GO" id="GO:0016972">
    <property type="term" value="F:thiol oxidase activity"/>
    <property type="evidence" value="ECO:0007669"/>
    <property type="project" value="UniProtKB-EC"/>
</dbReference>
<keyword evidence="3 8" id="KW-0274">FAD</keyword>
<keyword evidence="2 8" id="KW-0285">Flavoprotein</keyword>
<evidence type="ECO:0000256" key="4">
    <source>
        <dbReference type="ARBA" id="ARBA00023002"/>
    </source>
</evidence>
<proteinExistence type="predicted"/>
<evidence type="ECO:0000256" key="3">
    <source>
        <dbReference type="ARBA" id="ARBA00022827"/>
    </source>
</evidence>
<evidence type="ECO:0000313" key="11">
    <source>
        <dbReference type="Proteomes" id="UP001605036"/>
    </source>
</evidence>
<dbReference type="AlphaFoldDB" id="A0ABD1ZLB0"/>
<comment type="cofactor">
    <cofactor evidence="1 8">
        <name>FAD</name>
        <dbReference type="ChEBI" id="CHEBI:57692"/>
    </cofactor>
</comment>
<dbReference type="EC" id="1.8.3.2" evidence="8"/>
<dbReference type="FunFam" id="1.20.120.310:FF:000002">
    <property type="entry name" value="Sulfhydryl oxidase"/>
    <property type="match status" value="1"/>
</dbReference>
<evidence type="ECO:0000256" key="5">
    <source>
        <dbReference type="ARBA" id="ARBA00023157"/>
    </source>
</evidence>
<protein>
    <recommendedName>
        <fullName evidence="8">Sulfhydryl oxidase</fullName>
        <ecNumber evidence="8">1.8.3.2</ecNumber>
    </recommendedName>
</protein>
<feature type="domain" description="ERV/ALR sulfhydryl oxidase" evidence="9">
    <location>
        <begin position="155"/>
        <end position="255"/>
    </location>
</feature>
<keyword evidence="4 8" id="KW-0560">Oxidoreductase</keyword>
<dbReference type="PROSITE" id="PS51324">
    <property type="entry name" value="ERV_ALR"/>
    <property type="match status" value="1"/>
</dbReference>
<dbReference type="EMBL" id="JBHFFA010000001">
    <property type="protein sequence ID" value="KAL2652238.1"/>
    <property type="molecule type" value="Genomic_DNA"/>
</dbReference>
<evidence type="ECO:0000256" key="2">
    <source>
        <dbReference type="ARBA" id="ARBA00022630"/>
    </source>
</evidence>
<dbReference type="Pfam" id="PF04777">
    <property type="entry name" value="Evr1_Alr"/>
    <property type="match status" value="1"/>
</dbReference>
<sequence length="273" mass="30832">MDDISQTVLHLSNNIIRTLSSSSKVQSVDTSPCSYSNVDMGIFDGLHNSAIFFQNLFGRQKSRGNAQELRPQLFARIRSPFAGLNFSRNKEITVKSRRVVDVDDQEESSAQGKDLSFKPVEKTNLESSSKEWSTVKHSMLQEAEMVASEKSEINSAVSKEELGRATWTFLHTLAAQFPDQPTKQQQRDVKELMAILTRIYPCKDCADHFKDVLRAHPVDAKSGEALAQWMCRVHNVVNRSIGKSQFPCNRVDLRWGAMNCDEGACDLHGRFYK</sequence>
<dbReference type="GO" id="GO:0005737">
    <property type="term" value="C:cytoplasm"/>
    <property type="evidence" value="ECO:0007669"/>
    <property type="project" value="UniProtKB-ARBA"/>
</dbReference>
<accession>A0ABD1ZLB0</accession>
<evidence type="ECO:0000256" key="8">
    <source>
        <dbReference type="RuleBase" id="RU371123"/>
    </source>
</evidence>
<reference evidence="10 11" key="1">
    <citation type="submission" date="2024-09" db="EMBL/GenBank/DDBJ databases">
        <title>Chromosome-scale assembly of Riccia fluitans.</title>
        <authorList>
            <person name="Paukszto L."/>
            <person name="Sawicki J."/>
            <person name="Karawczyk K."/>
            <person name="Piernik-Szablinska J."/>
            <person name="Szczecinska M."/>
            <person name="Mazdziarz M."/>
        </authorList>
    </citation>
    <scope>NUCLEOTIDE SEQUENCE [LARGE SCALE GENOMIC DNA]</scope>
    <source>
        <strain evidence="10">Rf_01</strain>
        <tissue evidence="10">Aerial parts of the thallus</tissue>
    </source>
</reference>
<evidence type="ECO:0000313" key="10">
    <source>
        <dbReference type="EMBL" id="KAL2652238.1"/>
    </source>
</evidence>
<dbReference type="PANTHER" id="PTHR12645:SF0">
    <property type="entry name" value="FAD-LINKED SULFHYDRYL OXIDASE ALR"/>
    <property type="match status" value="1"/>
</dbReference>
<dbReference type="InterPro" id="IPR039799">
    <property type="entry name" value="ALR/ERV"/>
</dbReference>
<gene>
    <name evidence="10" type="ORF">R1flu_020366</name>
</gene>
<organism evidence="10 11">
    <name type="scientific">Riccia fluitans</name>
    <dbReference type="NCBI Taxonomy" id="41844"/>
    <lineage>
        <taxon>Eukaryota</taxon>
        <taxon>Viridiplantae</taxon>
        <taxon>Streptophyta</taxon>
        <taxon>Embryophyta</taxon>
        <taxon>Marchantiophyta</taxon>
        <taxon>Marchantiopsida</taxon>
        <taxon>Marchantiidae</taxon>
        <taxon>Marchantiales</taxon>
        <taxon>Ricciaceae</taxon>
        <taxon>Riccia</taxon>
    </lineage>
</organism>